<dbReference type="EMBL" id="WNBM01000004">
    <property type="protein sequence ID" value="MTT76145.1"/>
    <property type="molecule type" value="Genomic_DNA"/>
</dbReference>
<keyword evidence="2" id="KW-0547">Nucleotide-binding</keyword>
<dbReference type="PANTHER" id="PTHR41299">
    <property type="entry name" value="THIAMINE PYROPHOSPHOKINASE"/>
    <property type="match status" value="1"/>
</dbReference>
<dbReference type="GO" id="GO:0004788">
    <property type="term" value="F:thiamine diphosphokinase activity"/>
    <property type="evidence" value="ECO:0007669"/>
    <property type="project" value="UniProtKB-UniRule"/>
</dbReference>
<evidence type="ECO:0000259" key="6">
    <source>
        <dbReference type="Pfam" id="PF04263"/>
    </source>
</evidence>
<dbReference type="GO" id="GO:0005524">
    <property type="term" value="F:ATP binding"/>
    <property type="evidence" value="ECO:0007669"/>
    <property type="project" value="UniProtKB-KW"/>
</dbReference>
<evidence type="ECO:0000259" key="7">
    <source>
        <dbReference type="Pfam" id="PF04265"/>
    </source>
</evidence>
<dbReference type="Gene3D" id="3.40.50.10240">
    <property type="entry name" value="Thiamin pyrophosphokinase, catalytic domain"/>
    <property type="match status" value="1"/>
</dbReference>
<keyword evidence="3 8" id="KW-0418">Kinase</keyword>
<evidence type="ECO:0000313" key="11">
    <source>
        <dbReference type="Proteomes" id="UP000484547"/>
    </source>
</evidence>
<dbReference type="InterPro" id="IPR036759">
    <property type="entry name" value="TPK_catalytic_sf"/>
</dbReference>
<dbReference type="RefSeq" id="WP_155164065.1">
    <property type="nucleotide sequence ID" value="NZ_WNBG01000004.1"/>
</dbReference>
<dbReference type="OrthoDB" id="1678571at2"/>
<sequence>MENWKLLLPQGELEIKTSRQGSSTALLLAGGRKPASEWLVQIAASKDIYCADKGIECCCENNLKPVWLCGDADSAAKDCWEKAQLSGVKILLHDPLKDDTDLQLLLAAMPEAVNIVASGIWGGRFDHLYSNVFSLLNYKIQRDVQVVMADEQEILLLLQEDESLIFKPFSSENIEALSLLPLTDCNEVTLQGVQWNLEYAPLLSAHPYAISNMVEKEKVVFTCNQGRVGFYLKYKL</sequence>
<gene>
    <name evidence="8" type="ORF">GMD11_07700</name>
    <name evidence="9" type="ORF">GMD18_07355</name>
</gene>
<comment type="caution">
    <text evidence="8">The sequence shown here is derived from an EMBL/GenBank/DDBJ whole genome shotgun (WGS) entry which is preliminary data.</text>
</comment>
<reference evidence="10 11" key="1">
    <citation type="journal article" date="2019" name="Nat. Med.">
        <title>A library of human gut bacterial isolates paired with longitudinal multiomics data enables mechanistic microbiome research.</title>
        <authorList>
            <person name="Poyet M."/>
            <person name="Groussin M."/>
            <person name="Gibbons S.M."/>
            <person name="Avila-Pacheco J."/>
            <person name="Jiang X."/>
            <person name="Kearney S.M."/>
            <person name="Perrotta A.R."/>
            <person name="Berdy B."/>
            <person name="Zhao S."/>
            <person name="Lieberman T.D."/>
            <person name="Swanson P.K."/>
            <person name="Smith M."/>
            <person name="Roesemann S."/>
            <person name="Alexander J.E."/>
            <person name="Rich S.A."/>
            <person name="Livny J."/>
            <person name="Vlamakis H."/>
            <person name="Clish C."/>
            <person name="Bullock K."/>
            <person name="Deik A."/>
            <person name="Scott J."/>
            <person name="Pierce K.A."/>
            <person name="Xavier R.J."/>
            <person name="Alm E.J."/>
        </authorList>
    </citation>
    <scope>NUCLEOTIDE SEQUENCE [LARGE SCALE GENOMIC DNA]</scope>
    <source>
        <strain evidence="8 11">BIOML-A13</strain>
        <strain evidence="9 10">BIOML-A3</strain>
    </source>
</reference>
<evidence type="ECO:0000256" key="3">
    <source>
        <dbReference type="ARBA" id="ARBA00022777"/>
    </source>
</evidence>
<dbReference type="GO" id="GO:0030975">
    <property type="term" value="F:thiamine binding"/>
    <property type="evidence" value="ECO:0007669"/>
    <property type="project" value="InterPro"/>
</dbReference>
<dbReference type="Proteomes" id="UP000484547">
    <property type="component" value="Unassembled WGS sequence"/>
</dbReference>
<dbReference type="AlphaFoldDB" id="A0A7X2XG84"/>
<name>A0A7X2XG84_9FIRM</name>
<accession>A0A7X2XG84</accession>
<dbReference type="CDD" id="cd07995">
    <property type="entry name" value="TPK"/>
    <property type="match status" value="1"/>
</dbReference>
<dbReference type="GO" id="GO:0006772">
    <property type="term" value="P:thiamine metabolic process"/>
    <property type="evidence" value="ECO:0007669"/>
    <property type="project" value="UniProtKB-UniRule"/>
</dbReference>
<dbReference type="InterPro" id="IPR007371">
    <property type="entry name" value="TPK_catalytic"/>
</dbReference>
<dbReference type="GO" id="GO:0009229">
    <property type="term" value="P:thiamine diphosphate biosynthetic process"/>
    <property type="evidence" value="ECO:0007669"/>
    <property type="project" value="InterPro"/>
</dbReference>
<dbReference type="Pfam" id="PF04263">
    <property type="entry name" value="TPK_catalytic"/>
    <property type="match status" value="1"/>
</dbReference>
<organism evidence="8 11">
    <name type="scientific">Phascolarctobacterium faecium</name>
    <dbReference type="NCBI Taxonomy" id="33025"/>
    <lineage>
        <taxon>Bacteria</taxon>
        <taxon>Bacillati</taxon>
        <taxon>Bacillota</taxon>
        <taxon>Negativicutes</taxon>
        <taxon>Acidaminococcales</taxon>
        <taxon>Acidaminococcaceae</taxon>
        <taxon>Phascolarctobacterium</taxon>
    </lineage>
</organism>
<feature type="domain" description="Thiamin pyrophosphokinase catalytic" evidence="6">
    <location>
        <begin position="46"/>
        <end position="147"/>
    </location>
</feature>
<evidence type="ECO:0000256" key="2">
    <source>
        <dbReference type="ARBA" id="ARBA00022741"/>
    </source>
</evidence>
<dbReference type="NCBIfam" id="TIGR01378">
    <property type="entry name" value="thi_PPkinase"/>
    <property type="match status" value="1"/>
</dbReference>
<dbReference type="InterPro" id="IPR053149">
    <property type="entry name" value="TPK"/>
</dbReference>
<dbReference type="Pfam" id="PF04265">
    <property type="entry name" value="TPK_B1_binding"/>
    <property type="match status" value="1"/>
</dbReference>
<evidence type="ECO:0000256" key="4">
    <source>
        <dbReference type="ARBA" id="ARBA00022840"/>
    </source>
</evidence>
<dbReference type="SUPFAM" id="SSF63999">
    <property type="entry name" value="Thiamin pyrophosphokinase, catalytic domain"/>
    <property type="match status" value="1"/>
</dbReference>
<proteinExistence type="predicted"/>
<dbReference type="Proteomes" id="UP000443070">
    <property type="component" value="Unassembled WGS sequence"/>
</dbReference>
<dbReference type="EMBL" id="WNBW01000004">
    <property type="protein sequence ID" value="MTU04209.1"/>
    <property type="molecule type" value="Genomic_DNA"/>
</dbReference>
<dbReference type="EC" id="2.7.6.2" evidence="5"/>
<keyword evidence="10" id="KW-1185">Reference proteome</keyword>
<dbReference type="GO" id="GO:0016301">
    <property type="term" value="F:kinase activity"/>
    <property type="evidence" value="ECO:0007669"/>
    <property type="project" value="UniProtKB-KW"/>
</dbReference>
<feature type="domain" description="Thiamin pyrophosphokinase thiamin-binding" evidence="7">
    <location>
        <begin position="175"/>
        <end position="227"/>
    </location>
</feature>
<dbReference type="InterPro" id="IPR007373">
    <property type="entry name" value="Thiamin_PyroPKinase_B1-bd"/>
</dbReference>
<evidence type="ECO:0000256" key="1">
    <source>
        <dbReference type="ARBA" id="ARBA00022679"/>
    </source>
</evidence>
<evidence type="ECO:0000313" key="10">
    <source>
        <dbReference type="Proteomes" id="UP000443070"/>
    </source>
</evidence>
<keyword evidence="1 8" id="KW-0808">Transferase</keyword>
<dbReference type="PANTHER" id="PTHR41299:SF1">
    <property type="entry name" value="THIAMINE PYROPHOSPHOKINASE"/>
    <property type="match status" value="1"/>
</dbReference>
<dbReference type="InterPro" id="IPR036371">
    <property type="entry name" value="TPK_B1-bd_sf"/>
</dbReference>
<keyword evidence="4" id="KW-0067">ATP-binding</keyword>
<evidence type="ECO:0000313" key="8">
    <source>
        <dbReference type="EMBL" id="MTT76145.1"/>
    </source>
</evidence>
<dbReference type="SUPFAM" id="SSF63862">
    <property type="entry name" value="Thiamin pyrophosphokinase, substrate-binding domain"/>
    <property type="match status" value="1"/>
</dbReference>
<evidence type="ECO:0000256" key="5">
    <source>
        <dbReference type="NCBIfam" id="TIGR01378"/>
    </source>
</evidence>
<dbReference type="InterPro" id="IPR006282">
    <property type="entry name" value="Thi_PPkinase"/>
</dbReference>
<evidence type="ECO:0000313" key="9">
    <source>
        <dbReference type="EMBL" id="MTU04209.1"/>
    </source>
</evidence>
<protein>
    <recommendedName>
        <fullName evidence="5">Thiamine diphosphokinase</fullName>
        <ecNumber evidence="5">2.7.6.2</ecNumber>
    </recommendedName>
</protein>